<dbReference type="SUPFAM" id="SSF158568">
    <property type="entry name" value="AF1862-like"/>
    <property type="match status" value="1"/>
</dbReference>
<comment type="caution">
    <text evidence="7">The sequence shown here is derived from an EMBL/GenBank/DDBJ whole genome shotgun (WGS) entry which is preliminary data.</text>
</comment>
<proteinExistence type="inferred from homology"/>
<keyword evidence="4" id="KW-0051">Antiviral defense</keyword>
<gene>
    <name evidence="7" type="primary">cmr5</name>
    <name evidence="7" type="ORF">RIF23_05325</name>
</gene>
<dbReference type="Gene3D" id="1.10.520.30">
    <property type="entry name" value="AF1862-like domain"/>
    <property type="match status" value="1"/>
</dbReference>
<dbReference type="Proteomes" id="UP001250214">
    <property type="component" value="Unassembled WGS sequence"/>
</dbReference>
<evidence type="ECO:0000256" key="3">
    <source>
        <dbReference type="ARBA" id="ARBA00022490"/>
    </source>
</evidence>
<dbReference type="InterPro" id="IPR023101">
    <property type="entry name" value="AF1862-like_dom_sf"/>
</dbReference>
<keyword evidence="8" id="KW-1185">Reference proteome</keyword>
<evidence type="ECO:0000256" key="6">
    <source>
        <dbReference type="SAM" id="MobiDB-lite"/>
    </source>
</evidence>
<feature type="compositionally biased region" description="Basic and acidic residues" evidence="6">
    <location>
        <begin position="1"/>
        <end position="13"/>
    </location>
</feature>
<dbReference type="NCBIfam" id="TIGR01881">
    <property type="entry name" value="cas_Cmr5"/>
    <property type="match status" value="1"/>
</dbReference>
<comment type="similarity">
    <text evidence="2">Belongs to the CRISPR system Cmr5 family.</text>
</comment>
<accession>A0ABU2H334</accession>
<dbReference type="RefSeq" id="WP_310911167.1">
    <property type="nucleotide sequence ID" value="NZ_JAVLVT010000001.1"/>
</dbReference>
<evidence type="ECO:0000313" key="8">
    <source>
        <dbReference type="Proteomes" id="UP001250214"/>
    </source>
</evidence>
<dbReference type="Pfam" id="PF09701">
    <property type="entry name" value="Cas_Cmr5"/>
    <property type="match status" value="1"/>
</dbReference>
<evidence type="ECO:0000313" key="7">
    <source>
        <dbReference type="EMBL" id="MDS1269711.1"/>
    </source>
</evidence>
<feature type="region of interest" description="Disordered" evidence="6">
    <location>
        <begin position="1"/>
        <end position="29"/>
    </location>
</feature>
<comment type="subcellular location">
    <subcellularLocation>
        <location evidence="1">Cytoplasm</location>
    </subcellularLocation>
</comment>
<evidence type="ECO:0000256" key="2">
    <source>
        <dbReference type="ARBA" id="ARBA00006161"/>
    </source>
</evidence>
<evidence type="ECO:0000256" key="1">
    <source>
        <dbReference type="ARBA" id="ARBA00004496"/>
    </source>
</evidence>
<evidence type="ECO:0000256" key="5">
    <source>
        <dbReference type="ARBA" id="ARBA00030001"/>
    </source>
</evidence>
<reference evidence="8" key="1">
    <citation type="submission" date="2023-07" db="EMBL/GenBank/DDBJ databases">
        <title>Novel species in the genus Lipingzhangella isolated from Sambhar Salt Lake.</title>
        <authorList>
            <person name="Jiya N."/>
            <person name="Kajale S."/>
            <person name="Sharma A."/>
        </authorList>
    </citation>
    <scope>NUCLEOTIDE SEQUENCE [LARGE SCALE GENOMIC DNA]</scope>
    <source>
        <strain evidence="8">LS1_29</strain>
    </source>
</reference>
<dbReference type="EMBL" id="JAVLVT010000001">
    <property type="protein sequence ID" value="MDS1269711.1"/>
    <property type="molecule type" value="Genomic_DNA"/>
</dbReference>
<name>A0ABU2H334_9ACTN</name>
<evidence type="ECO:0000256" key="4">
    <source>
        <dbReference type="ARBA" id="ARBA00023118"/>
    </source>
</evidence>
<sequence>MNELQRIDQDKSRAAHNILSQSHGVDAETRSRMRQLPARLRASGLAATYAFLRSKQGNEKAVERAYRDLVIGIAHHLRDLGLVDFPENQDDPGMILQQRFANANTGTYARMSAEVDELAIWLSRLADALHKEPELSGES</sequence>
<dbReference type="InterPro" id="IPR010160">
    <property type="entry name" value="CRISPR-assoc_prot_Cmr5"/>
</dbReference>
<protein>
    <recommendedName>
        <fullName evidence="5">CRISPR type III-B/RAMP module-associated protein Cmr5</fullName>
    </recommendedName>
</protein>
<organism evidence="7 8">
    <name type="scientific">Lipingzhangella rawalii</name>
    <dbReference type="NCBI Taxonomy" id="2055835"/>
    <lineage>
        <taxon>Bacteria</taxon>
        <taxon>Bacillati</taxon>
        <taxon>Actinomycetota</taxon>
        <taxon>Actinomycetes</taxon>
        <taxon>Streptosporangiales</taxon>
        <taxon>Nocardiopsidaceae</taxon>
        <taxon>Lipingzhangella</taxon>
    </lineage>
</organism>
<keyword evidence="3" id="KW-0963">Cytoplasm</keyword>